<sequence length="83" mass="8531">MSDPLTLDLNFTFQGGGAKLGSLIATADAVHGLRRPLGDRIESVAGSSAGAIAAAILAKPGAELSARELLRRPLRRNDQPAAP</sequence>
<accession>A0A9W6GVY4</accession>
<dbReference type="PROSITE" id="PS51635">
    <property type="entry name" value="PNPLA"/>
    <property type="match status" value="1"/>
</dbReference>
<dbReference type="EMBL" id="BSEC01000001">
    <property type="protein sequence ID" value="GLI93933.1"/>
    <property type="molecule type" value="Genomic_DNA"/>
</dbReference>
<protein>
    <recommendedName>
        <fullName evidence="3">PNPLA domain-containing protein</fullName>
    </recommendedName>
</protein>
<keyword evidence="5" id="KW-1185">Reference proteome</keyword>
<evidence type="ECO:0000259" key="3">
    <source>
        <dbReference type="PROSITE" id="PS51635"/>
    </source>
</evidence>
<dbReference type="InterPro" id="IPR016035">
    <property type="entry name" value="Acyl_Trfase/lysoPLipase"/>
</dbReference>
<keyword evidence="1" id="KW-0443">Lipid metabolism</keyword>
<dbReference type="AlphaFoldDB" id="A0A9W6GVY4"/>
<name>A0A9W6GVY4_9HYPH</name>
<evidence type="ECO:0000313" key="4">
    <source>
        <dbReference type="EMBL" id="GLI93933.1"/>
    </source>
</evidence>
<evidence type="ECO:0000256" key="2">
    <source>
        <dbReference type="PROSITE-ProRule" id="PRU01161"/>
    </source>
</evidence>
<dbReference type="Proteomes" id="UP001144323">
    <property type="component" value="Unassembled WGS sequence"/>
</dbReference>
<reference evidence="4" key="1">
    <citation type="journal article" date="2023" name="Int. J. Syst. Evol. Microbiol.">
        <title>Methylocystis iwaonis sp. nov., a type II methane-oxidizing bacterium from surface soil of a rice paddy field in Japan, and emended description of the genus Methylocystis (ex Whittenbury et al. 1970) Bowman et al. 1993.</title>
        <authorList>
            <person name="Kaise H."/>
            <person name="Sawadogo J.B."/>
            <person name="Alam M.S."/>
            <person name="Ueno C."/>
            <person name="Dianou D."/>
            <person name="Shinjo R."/>
            <person name="Asakawa S."/>
        </authorList>
    </citation>
    <scope>NUCLEOTIDE SEQUENCE</scope>
    <source>
        <strain evidence="4">LMG27198</strain>
    </source>
</reference>
<dbReference type="RefSeq" id="WP_281803967.1">
    <property type="nucleotide sequence ID" value="NZ_BSEC01000001.1"/>
</dbReference>
<comment type="caution">
    <text evidence="2">Lacks conserved residue(s) required for the propagation of feature annotation.</text>
</comment>
<dbReference type="InterPro" id="IPR002641">
    <property type="entry name" value="PNPLA_dom"/>
</dbReference>
<dbReference type="Pfam" id="PF01734">
    <property type="entry name" value="Patatin"/>
    <property type="match status" value="1"/>
</dbReference>
<proteinExistence type="predicted"/>
<organism evidence="4 5">
    <name type="scientific">Methylocystis echinoides</name>
    <dbReference type="NCBI Taxonomy" id="29468"/>
    <lineage>
        <taxon>Bacteria</taxon>
        <taxon>Pseudomonadati</taxon>
        <taxon>Pseudomonadota</taxon>
        <taxon>Alphaproteobacteria</taxon>
        <taxon>Hyphomicrobiales</taxon>
        <taxon>Methylocystaceae</taxon>
        <taxon>Methylocystis</taxon>
    </lineage>
</organism>
<feature type="domain" description="PNPLA" evidence="3">
    <location>
        <begin position="11"/>
        <end position="83"/>
    </location>
</feature>
<dbReference type="GO" id="GO:0006629">
    <property type="term" value="P:lipid metabolic process"/>
    <property type="evidence" value="ECO:0007669"/>
    <property type="project" value="UniProtKB-KW"/>
</dbReference>
<evidence type="ECO:0000256" key="1">
    <source>
        <dbReference type="ARBA" id="ARBA00023098"/>
    </source>
</evidence>
<gene>
    <name evidence="4" type="ORF">LMG27198_29250</name>
</gene>
<feature type="short sequence motif" description="GXSXG" evidence="2">
    <location>
        <begin position="46"/>
        <end position="50"/>
    </location>
</feature>
<dbReference type="Gene3D" id="3.40.1090.10">
    <property type="entry name" value="Cytosolic phospholipase A2 catalytic domain"/>
    <property type="match status" value="1"/>
</dbReference>
<comment type="caution">
    <text evidence="4">The sequence shown here is derived from an EMBL/GenBank/DDBJ whole genome shotgun (WGS) entry which is preliminary data.</text>
</comment>
<evidence type="ECO:0000313" key="5">
    <source>
        <dbReference type="Proteomes" id="UP001144323"/>
    </source>
</evidence>
<dbReference type="SUPFAM" id="SSF52151">
    <property type="entry name" value="FabD/lysophospholipase-like"/>
    <property type="match status" value="1"/>
</dbReference>